<name>A0A9P8TRR4_WICPI</name>
<keyword evidence="3" id="KW-1185">Reference proteome</keyword>
<feature type="compositionally biased region" description="Basic and acidic residues" evidence="1">
    <location>
        <begin position="42"/>
        <end position="66"/>
    </location>
</feature>
<dbReference type="AlphaFoldDB" id="A0A9P8TRR4"/>
<protein>
    <submittedName>
        <fullName evidence="2">Uncharacterized protein</fullName>
    </submittedName>
</protein>
<reference evidence="2" key="1">
    <citation type="journal article" date="2021" name="Open Biol.">
        <title>Shared evolutionary footprints suggest mitochondrial oxidative damage underlies multiple complex I losses in fungi.</title>
        <authorList>
            <person name="Schikora-Tamarit M.A."/>
            <person name="Marcet-Houben M."/>
            <person name="Nosek J."/>
            <person name="Gabaldon T."/>
        </authorList>
    </citation>
    <scope>NUCLEOTIDE SEQUENCE</scope>
    <source>
        <strain evidence="2">CBS2887</strain>
    </source>
</reference>
<feature type="region of interest" description="Disordered" evidence="1">
    <location>
        <begin position="1"/>
        <end position="71"/>
    </location>
</feature>
<sequence length="161" mass="18764">MDVGHVLVLHTDQKPDESSEDLHDSNPKGSEGALFDFFTKQSIEHPLESQEHIRDHREQSPQRDDEPFSGVVVQNLERTEYYHQHAHQVEPRPIDSVELIGPEVVETEPGEYREQQEGQRWEERELSEVQGRLRVELEDELVVDLELVPEVTISDEEQHNQ</sequence>
<proteinExistence type="predicted"/>
<evidence type="ECO:0000256" key="1">
    <source>
        <dbReference type="SAM" id="MobiDB-lite"/>
    </source>
</evidence>
<accession>A0A9P8TRR4</accession>
<comment type="caution">
    <text evidence="2">The sequence shown here is derived from an EMBL/GenBank/DDBJ whole genome shotgun (WGS) entry which is preliminary data.</text>
</comment>
<gene>
    <name evidence="2" type="ORF">WICPIJ_000569</name>
</gene>
<dbReference type="Proteomes" id="UP000774326">
    <property type="component" value="Unassembled WGS sequence"/>
</dbReference>
<evidence type="ECO:0000313" key="3">
    <source>
        <dbReference type="Proteomes" id="UP000774326"/>
    </source>
</evidence>
<reference evidence="2" key="2">
    <citation type="submission" date="2021-01" db="EMBL/GenBank/DDBJ databases">
        <authorList>
            <person name="Schikora-Tamarit M.A."/>
        </authorList>
    </citation>
    <scope>NUCLEOTIDE SEQUENCE</scope>
    <source>
        <strain evidence="2">CBS2887</strain>
    </source>
</reference>
<feature type="compositionally biased region" description="Basic and acidic residues" evidence="1">
    <location>
        <begin position="11"/>
        <end position="26"/>
    </location>
</feature>
<organism evidence="2 3">
    <name type="scientific">Wickerhamomyces pijperi</name>
    <name type="common">Yeast</name>
    <name type="synonym">Pichia pijperi</name>
    <dbReference type="NCBI Taxonomy" id="599730"/>
    <lineage>
        <taxon>Eukaryota</taxon>
        <taxon>Fungi</taxon>
        <taxon>Dikarya</taxon>
        <taxon>Ascomycota</taxon>
        <taxon>Saccharomycotina</taxon>
        <taxon>Saccharomycetes</taxon>
        <taxon>Phaffomycetales</taxon>
        <taxon>Wickerhamomycetaceae</taxon>
        <taxon>Wickerhamomyces</taxon>
    </lineage>
</organism>
<dbReference type="EMBL" id="JAEUBG010000347">
    <property type="protein sequence ID" value="KAH3688430.1"/>
    <property type="molecule type" value="Genomic_DNA"/>
</dbReference>
<evidence type="ECO:0000313" key="2">
    <source>
        <dbReference type="EMBL" id="KAH3688430.1"/>
    </source>
</evidence>